<feature type="domain" description="Pleiotrophin/Midkine N-terminal" evidence="11">
    <location>
        <begin position="333"/>
        <end position="394"/>
    </location>
</feature>
<dbReference type="Ensembl" id="ENSSAUT00010043749.1">
    <property type="protein sequence ID" value="ENSSAUP00010041549.1"/>
    <property type="gene ID" value="ENSSAUG00010017470.1"/>
</dbReference>
<feature type="compositionally biased region" description="Polar residues" evidence="9">
    <location>
        <begin position="226"/>
        <end position="236"/>
    </location>
</feature>
<dbReference type="FunFam" id="2.30.90.10:FF:000001">
    <property type="entry name" value="Pleiotrophin"/>
    <property type="match status" value="1"/>
</dbReference>
<dbReference type="FunFam" id="2.20.60.10:FF:000001">
    <property type="entry name" value="Pleiotrophin"/>
    <property type="match status" value="1"/>
</dbReference>
<feature type="domain" description="Pleiotrophin/Midkine C-terminal" evidence="10">
    <location>
        <begin position="395"/>
        <end position="459"/>
    </location>
</feature>
<evidence type="ECO:0000256" key="6">
    <source>
        <dbReference type="ARBA" id="ARBA00023157"/>
    </source>
</evidence>
<evidence type="ECO:0000259" key="10">
    <source>
        <dbReference type="Pfam" id="PF01091"/>
    </source>
</evidence>
<proteinExistence type="inferred from homology"/>
<comment type="function">
    <text evidence="8">Secreted growth factor that mediates its signal through cell-surface proteoglycan and non-proteoglycan receptors. Regulates many processes like cell proliferation, cell survival, cell growth, cell differentiation and cell migration.</text>
</comment>
<evidence type="ECO:0000256" key="8">
    <source>
        <dbReference type="RuleBase" id="RU369117"/>
    </source>
</evidence>
<dbReference type="GO" id="GO:0005576">
    <property type="term" value="C:extracellular region"/>
    <property type="evidence" value="ECO:0007669"/>
    <property type="project" value="UniProtKB-SubCell"/>
</dbReference>
<keyword evidence="4 8" id="KW-0358">Heparin-binding</keyword>
<evidence type="ECO:0000256" key="2">
    <source>
        <dbReference type="ARBA" id="ARBA00005403"/>
    </source>
</evidence>
<gene>
    <name evidence="12" type="primary">ptn</name>
</gene>
<reference evidence="12" key="2">
    <citation type="submission" date="2025-08" db="UniProtKB">
        <authorList>
            <consortium name="Ensembl"/>
        </authorList>
    </citation>
    <scope>IDENTIFICATION</scope>
</reference>
<dbReference type="InterPro" id="IPR037122">
    <property type="entry name" value="PTN/MK_N_dom_sf"/>
</dbReference>
<evidence type="ECO:0000256" key="3">
    <source>
        <dbReference type="ARBA" id="ARBA00022525"/>
    </source>
</evidence>
<dbReference type="Pfam" id="PF01091">
    <property type="entry name" value="PTN_MK_C"/>
    <property type="match status" value="1"/>
</dbReference>
<evidence type="ECO:0000256" key="1">
    <source>
        <dbReference type="ARBA" id="ARBA00004613"/>
    </source>
</evidence>
<dbReference type="Proteomes" id="UP000472265">
    <property type="component" value="Chromosome 14"/>
</dbReference>
<dbReference type="InterPro" id="IPR038130">
    <property type="entry name" value="PTN/MK_C_dom_sf"/>
</dbReference>
<dbReference type="InterPro" id="IPR020090">
    <property type="entry name" value="PTN/MK_C_dom"/>
</dbReference>
<protein>
    <recommendedName>
        <fullName evidence="8">Pleiotrophin</fullName>
        <shortName evidence="8">PTN</shortName>
    </recommendedName>
</protein>
<evidence type="ECO:0000313" key="12">
    <source>
        <dbReference type="Ensembl" id="ENSSAUP00010041549.1"/>
    </source>
</evidence>
<dbReference type="GeneTree" id="ENSGT00390000007640"/>
<dbReference type="Gene3D" id="2.30.90.10">
    <property type="entry name" value="Heparin-binding Growth Factor, Midkine, Chain A- C-terminal Domain"/>
    <property type="match status" value="1"/>
</dbReference>
<dbReference type="AlphaFoldDB" id="A0A671WS31"/>
<dbReference type="PRINTS" id="PR00269">
    <property type="entry name" value="PTNMIDKINE"/>
</dbReference>
<dbReference type="Gene3D" id="2.20.60.10">
    <property type="entry name" value="Pleiotrophin/Midkine, N-terminal domain"/>
    <property type="match status" value="1"/>
</dbReference>
<evidence type="ECO:0000313" key="13">
    <source>
        <dbReference type="Proteomes" id="UP000472265"/>
    </source>
</evidence>
<dbReference type="GO" id="GO:0051781">
    <property type="term" value="P:positive regulation of cell division"/>
    <property type="evidence" value="ECO:0007669"/>
    <property type="project" value="UniProtKB-UniRule"/>
</dbReference>
<dbReference type="InterPro" id="IPR020091">
    <property type="entry name" value="PTN/MK_diS_sf"/>
</dbReference>
<evidence type="ECO:0000259" key="11">
    <source>
        <dbReference type="Pfam" id="PF05196"/>
    </source>
</evidence>
<keyword evidence="5" id="KW-0732">Signal</keyword>
<dbReference type="PANTHER" id="PTHR13850">
    <property type="entry name" value="PLEIOTROPHIN FAMILY MEMBER"/>
    <property type="match status" value="1"/>
</dbReference>
<dbReference type="InterPro" id="IPR020089">
    <property type="entry name" value="PTN/MK_N_dom"/>
</dbReference>
<comment type="subcellular location">
    <subcellularLocation>
        <location evidence="1 8">Secreted</location>
    </subcellularLocation>
</comment>
<sequence length="467" mass="51671">MSLTGHRRHVFCSAAHARRLKNKSSAQLVCVNTLLIAEATHTHFSMDQHDILYNAVWFDRAAAPNSLARFVGFYSRTLLPCPLAPPEYLPLCWHLDQCFSLSPLSLLFICICASPFFPLSALSPLSPRISQALWLLAAPSLSLSLSHNLFLLPSSSSISHLLSGVSVSARQGRPWSDLAGNELLITSQETRHSTPTHPTDTTFPPSPSPHATHTKRGKKKKQKTTQLSYAQPTKRNSIGEAGQQGRGADEKCLEKTSPSSDIQLPDLQNKVPRSNFSSPDTQSIDLICILSFSKLKSTQWSHFNRRMNGQKQWTRVVVMALLMLTVMAAEGGKAEKQGKKERKSDCGDWQWSVCVANEGDCGLGTREGTRTGTDCKQTIKTQRCKIPCNWKKKFGGECKYDFQAWGECDLATGKKNRTGVLKRALMDATCAATVTATKPCGKVPKTKLQDAKKQKKEGKKRERAQMD</sequence>
<evidence type="ECO:0000256" key="7">
    <source>
        <dbReference type="ARBA" id="ARBA00023246"/>
    </source>
</evidence>
<reference evidence="12" key="3">
    <citation type="submission" date="2025-09" db="UniProtKB">
        <authorList>
            <consortium name="Ensembl"/>
        </authorList>
    </citation>
    <scope>IDENTIFICATION</scope>
</reference>
<keyword evidence="8" id="KW-0339">Growth factor</keyword>
<accession>A0A671WS31</accession>
<comment type="similarity">
    <text evidence="2 8">Belongs to the pleiotrophin family.</text>
</comment>
<evidence type="ECO:0000256" key="9">
    <source>
        <dbReference type="SAM" id="MobiDB-lite"/>
    </source>
</evidence>
<keyword evidence="7 8" id="KW-0497">Mitogen</keyword>
<keyword evidence="6 8" id="KW-1015">Disulfide bond</keyword>
<feature type="region of interest" description="Disordered" evidence="9">
    <location>
        <begin position="441"/>
        <end position="467"/>
    </location>
</feature>
<feature type="compositionally biased region" description="Low complexity" evidence="9">
    <location>
        <begin position="193"/>
        <end position="203"/>
    </location>
</feature>
<dbReference type="SMART" id="SM00193">
    <property type="entry name" value="PTN"/>
    <property type="match status" value="1"/>
</dbReference>
<dbReference type="InterPro" id="IPR000762">
    <property type="entry name" value="Midkine_heparin-bd_GF"/>
</dbReference>
<evidence type="ECO:0000256" key="4">
    <source>
        <dbReference type="ARBA" id="ARBA00022674"/>
    </source>
</evidence>
<organism evidence="12 13">
    <name type="scientific">Sparus aurata</name>
    <name type="common">Gilthead sea bream</name>
    <dbReference type="NCBI Taxonomy" id="8175"/>
    <lineage>
        <taxon>Eukaryota</taxon>
        <taxon>Metazoa</taxon>
        <taxon>Chordata</taxon>
        <taxon>Craniata</taxon>
        <taxon>Vertebrata</taxon>
        <taxon>Euteleostomi</taxon>
        <taxon>Actinopterygii</taxon>
        <taxon>Neopterygii</taxon>
        <taxon>Teleostei</taxon>
        <taxon>Neoteleostei</taxon>
        <taxon>Acanthomorphata</taxon>
        <taxon>Eupercaria</taxon>
        <taxon>Spariformes</taxon>
        <taxon>Sparidae</taxon>
        <taxon>Sparus</taxon>
    </lineage>
</organism>
<dbReference type="InParanoid" id="A0A671WS31"/>
<dbReference type="GO" id="GO:0008201">
    <property type="term" value="F:heparin binding"/>
    <property type="evidence" value="ECO:0007669"/>
    <property type="project" value="UniProtKB-UniRule"/>
</dbReference>
<dbReference type="GO" id="GO:0008083">
    <property type="term" value="F:growth factor activity"/>
    <property type="evidence" value="ECO:0007669"/>
    <property type="project" value="UniProtKB-UniRule"/>
</dbReference>
<keyword evidence="3 8" id="KW-0964">Secreted</keyword>
<reference evidence="12" key="1">
    <citation type="submission" date="2021-04" db="EMBL/GenBank/DDBJ databases">
        <authorList>
            <consortium name="Wellcome Sanger Institute Data Sharing"/>
        </authorList>
    </citation>
    <scope>NUCLEOTIDE SEQUENCE [LARGE SCALE GENOMIC DNA]</scope>
</reference>
<keyword evidence="13" id="KW-1185">Reference proteome</keyword>
<evidence type="ECO:0000256" key="5">
    <source>
        <dbReference type="ARBA" id="ARBA00022729"/>
    </source>
</evidence>
<feature type="compositionally biased region" description="Basic residues" evidence="9">
    <location>
        <begin position="212"/>
        <end position="223"/>
    </location>
</feature>
<dbReference type="SUPFAM" id="SSF57288">
    <property type="entry name" value="Midkine"/>
    <property type="match status" value="2"/>
</dbReference>
<dbReference type="PANTHER" id="PTHR13850:SF1">
    <property type="entry name" value="PLEIOTROPHIN"/>
    <property type="match status" value="1"/>
</dbReference>
<dbReference type="Pfam" id="PF05196">
    <property type="entry name" value="PTN_MK_N"/>
    <property type="match status" value="1"/>
</dbReference>
<feature type="region of interest" description="Disordered" evidence="9">
    <location>
        <begin position="188"/>
        <end position="268"/>
    </location>
</feature>
<name>A0A671WS31_SPAAU</name>